<dbReference type="VEuPathDB" id="GiardiaDB:GMRT_12717"/>
<keyword evidence="4" id="KW-1185">Reference proteome</keyword>
<accession>A0A4Z1T3K1</accession>
<feature type="region of interest" description="Disordered" evidence="2">
    <location>
        <begin position="234"/>
        <end position="289"/>
    </location>
</feature>
<reference evidence="3 4" key="1">
    <citation type="submission" date="2019-05" db="EMBL/GenBank/DDBJ databases">
        <title>The compact genome of Giardia muris reveals important steps in the evolution of intestinal protozoan parasites.</title>
        <authorList>
            <person name="Xu F."/>
            <person name="Jimenez-Gonzalez A."/>
            <person name="Einarsson E."/>
            <person name="Astvaldsson A."/>
            <person name="Peirasmaki D."/>
            <person name="Eckmann L."/>
            <person name="Andersson J.O."/>
            <person name="Svard S.G."/>
            <person name="Jerlstrom-Hultqvist J."/>
        </authorList>
    </citation>
    <scope>NUCLEOTIDE SEQUENCE [LARGE SCALE GENOMIC DNA]</scope>
    <source>
        <strain evidence="3 4">Roberts-Thomson</strain>
    </source>
</reference>
<sequence>MTTVDGRASPLAAYDPLSRESIAQALGQPLNSMARDQDFGVFKEGYYSLIAAYLHDLSHFSLLLNSCQGVVELPASTGRRSGADQSIFISMHEYVAPIVDISDLGTIDVILDRYAEQKKATAETPPHVVSGSSLTSKELSLAKAYIAAAGADPQHREERNRYKVAYNRLLVMYSDDIARINRILIDRGIMPITERHIFGPSGLTRAIVTSKIVRYIRTQQKGSAIMLEGGMSASRAGSRAGSRLQPRNAQPVSTGSIKPRSRTAIRRTPQTPRTAQTTKAQAPQTPLTESQVREQLSTIVQANLRLTSALQSAQRMDVSEIRILPSQALNSPRTRGSQGMAMLATPVVSVVDEPKSALNIVELSCTGMRGIDEATQTSLPAQTIDFGAIVRPFAYEVCTQCTGANICIACIQTDVLDEPVLMVDAGTTYSFHDSVVFEEHLSDIEVDHSPAHLGAHMGPQRCGSSFNDRPWMVSEFSAEGMDVYRRRLSIIPAVTRDGSETDSFLRPDYMVDEHPGSLALSYHIQEPPLTASVYKYVQSDQGDSQAKLPSVDYEEKYNDILDKYIQLEAANALHILEIERLRSEAEQARNNLSVFHHDPHEDEAHLRHQRLEQHELDLLQLELTSARSIITQLEADKELLLQECETLKGASNAVPDLTASEPSKEPSTQPKYAQLLLENQRLMHQLQEVERTRETLLQGIATVSAVEELPDPARVLLRSLRDSVADTADS</sequence>
<dbReference type="EMBL" id="VDLU01000002">
    <property type="protein sequence ID" value="TNJ28553.1"/>
    <property type="molecule type" value="Genomic_DNA"/>
</dbReference>
<keyword evidence="1" id="KW-0175">Coiled coil</keyword>
<evidence type="ECO:0000313" key="4">
    <source>
        <dbReference type="Proteomes" id="UP000315496"/>
    </source>
</evidence>
<protein>
    <submittedName>
        <fullName evidence="3">Uncharacterized protein</fullName>
    </submittedName>
</protein>
<evidence type="ECO:0000313" key="3">
    <source>
        <dbReference type="EMBL" id="TNJ28553.1"/>
    </source>
</evidence>
<dbReference type="OrthoDB" id="10258234at2759"/>
<organism evidence="3 4">
    <name type="scientific">Giardia muris</name>
    <dbReference type="NCBI Taxonomy" id="5742"/>
    <lineage>
        <taxon>Eukaryota</taxon>
        <taxon>Metamonada</taxon>
        <taxon>Diplomonadida</taxon>
        <taxon>Hexamitidae</taxon>
        <taxon>Giardiinae</taxon>
        <taxon>Giardia</taxon>
    </lineage>
</organism>
<feature type="compositionally biased region" description="Polar residues" evidence="2">
    <location>
        <begin position="245"/>
        <end position="256"/>
    </location>
</feature>
<dbReference type="AlphaFoldDB" id="A0A4Z1T3K1"/>
<evidence type="ECO:0000256" key="2">
    <source>
        <dbReference type="SAM" id="MobiDB-lite"/>
    </source>
</evidence>
<proteinExistence type="predicted"/>
<feature type="compositionally biased region" description="Low complexity" evidence="2">
    <location>
        <begin position="234"/>
        <end position="243"/>
    </location>
</feature>
<feature type="coiled-coil region" evidence="1">
    <location>
        <begin position="571"/>
        <end position="699"/>
    </location>
</feature>
<evidence type="ECO:0000256" key="1">
    <source>
        <dbReference type="SAM" id="Coils"/>
    </source>
</evidence>
<gene>
    <name evidence="3" type="ORF">GMRT_12717</name>
</gene>
<name>A0A4Z1T3K1_GIAMU</name>
<feature type="compositionally biased region" description="Low complexity" evidence="2">
    <location>
        <begin position="266"/>
        <end position="288"/>
    </location>
</feature>
<dbReference type="Proteomes" id="UP000315496">
    <property type="component" value="Chromosome 2"/>
</dbReference>
<comment type="caution">
    <text evidence="3">The sequence shown here is derived from an EMBL/GenBank/DDBJ whole genome shotgun (WGS) entry which is preliminary data.</text>
</comment>